<dbReference type="AlphaFoldDB" id="B0CYJ7"/>
<sequence>MPITLCLNCLIEGEDIAFTMNVTGDDSVSNLKESIQERRAQDSLKDVSPDLLGLWKLKDSNHITTEPHDSLVKRIEVLGHNLSKFADNLGPTKTLFSIFPTQPLRDRIHVIVKCLCIQSPPHKQLCLTSWFPDPPRSWDACKRGGSQVSYQDGELWNELFKGIHDYSNRRAIVFASYGSPSSFIDIEGTPIFVASPARVSLLPTTHEDNLPAAGLLFTCAEFDELVSKQYPDSTYYFHPSFLDAVFKVTEGHVGAMYSFLTIILGSDLYRELKHSGQHYTLELFQKRFESAAAGVFRRGLPLDNDLRVPAVACVFSSVLRMGSVQDTDFTTEDNSSALQLCFRNGWLHTDYIDNKTKYFFPSSLHRWYIEWKLWGILDTTFCADNILDFVIEVIQKFCPRMLSTTRRISAAGQVQHPHEAQYQAEFYRCCHAHSNGSLVTFPEFGTAKGRVDFYIPAKKWGVELLRDGVQLAQHSGWFSSETGSYGTTLSLTDYIILDCRTTQPTTQHPHLQKLYHITFDDDFSQVKILDNELKVVPRGEFMLSSS</sequence>
<name>B0CYJ7_LACBS</name>
<evidence type="ECO:0000256" key="1">
    <source>
        <dbReference type="ARBA" id="ARBA00004340"/>
    </source>
</evidence>
<gene>
    <name evidence="5" type="ORF">LACBIDRAFT_323712</name>
</gene>
<keyword evidence="6" id="KW-1185">Reference proteome</keyword>
<dbReference type="STRING" id="486041.B0CYJ7"/>
<dbReference type="GO" id="GO:0005576">
    <property type="term" value="C:extracellular region"/>
    <property type="evidence" value="ECO:0007669"/>
    <property type="project" value="UniProtKB-SubCell"/>
</dbReference>
<feature type="domain" description="Crinkler effector protein N-terminal" evidence="4">
    <location>
        <begin position="7"/>
        <end position="113"/>
    </location>
</feature>
<keyword evidence="3" id="KW-0964">Secreted</keyword>
<dbReference type="HOGENOM" id="CLU_018876_1_1_1"/>
<evidence type="ECO:0000313" key="6">
    <source>
        <dbReference type="Proteomes" id="UP000001194"/>
    </source>
</evidence>
<comment type="subcellular location">
    <subcellularLocation>
        <location evidence="1">Host cell</location>
    </subcellularLocation>
    <subcellularLocation>
        <location evidence="2">Secreted</location>
    </subcellularLocation>
</comment>
<dbReference type="InParanoid" id="B0CYJ7"/>
<dbReference type="OrthoDB" id="5424500at2759"/>
<proteinExistence type="predicted"/>
<dbReference type="RefSeq" id="XP_001877159.1">
    <property type="nucleotide sequence ID" value="XM_001877124.1"/>
</dbReference>
<evidence type="ECO:0000256" key="2">
    <source>
        <dbReference type="ARBA" id="ARBA00004613"/>
    </source>
</evidence>
<protein>
    <submittedName>
        <fullName evidence="5">Predicted protein</fullName>
    </submittedName>
</protein>
<accession>B0CYJ7</accession>
<dbReference type="InterPro" id="IPR045379">
    <property type="entry name" value="Crinkler_N"/>
</dbReference>
<evidence type="ECO:0000259" key="4">
    <source>
        <dbReference type="Pfam" id="PF20147"/>
    </source>
</evidence>
<dbReference type="EMBL" id="DS547094">
    <property type="protein sequence ID" value="EDR12895.1"/>
    <property type="molecule type" value="Genomic_DNA"/>
</dbReference>
<dbReference type="GO" id="GO:0043657">
    <property type="term" value="C:host cell"/>
    <property type="evidence" value="ECO:0007669"/>
    <property type="project" value="UniProtKB-SubCell"/>
</dbReference>
<dbReference type="KEGG" id="lbc:LACBIDRAFT_323712"/>
<dbReference type="Pfam" id="PF20147">
    <property type="entry name" value="Crinkler"/>
    <property type="match status" value="1"/>
</dbReference>
<reference evidence="5 6" key="1">
    <citation type="journal article" date="2008" name="Nature">
        <title>The genome of Laccaria bicolor provides insights into mycorrhizal symbiosis.</title>
        <authorList>
            <person name="Martin F."/>
            <person name="Aerts A."/>
            <person name="Ahren D."/>
            <person name="Brun A."/>
            <person name="Danchin E.G.J."/>
            <person name="Duchaussoy F."/>
            <person name="Gibon J."/>
            <person name="Kohler A."/>
            <person name="Lindquist E."/>
            <person name="Pereda V."/>
            <person name="Salamov A."/>
            <person name="Shapiro H.J."/>
            <person name="Wuyts J."/>
            <person name="Blaudez D."/>
            <person name="Buee M."/>
            <person name="Brokstein P."/>
            <person name="Canbaeck B."/>
            <person name="Cohen D."/>
            <person name="Courty P.E."/>
            <person name="Coutinho P.M."/>
            <person name="Delaruelle C."/>
            <person name="Detter J.C."/>
            <person name="Deveau A."/>
            <person name="DiFazio S."/>
            <person name="Duplessis S."/>
            <person name="Fraissinet-Tachet L."/>
            <person name="Lucic E."/>
            <person name="Frey-Klett P."/>
            <person name="Fourrey C."/>
            <person name="Feussner I."/>
            <person name="Gay G."/>
            <person name="Grimwood J."/>
            <person name="Hoegger P.J."/>
            <person name="Jain P."/>
            <person name="Kilaru S."/>
            <person name="Labbe J."/>
            <person name="Lin Y.C."/>
            <person name="Legue V."/>
            <person name="Le Tacon F."/>
            <person name="Marmeisse R."/>
            <person name="Melayah D."/>
            <person name="Montanini B."/>
            <person name="Muratet M."/>
            <person name="Nehls U."/>
            <person name="Niculita-Hirzel H."/>
            <person name="Oudot-Le Secq M.P."/>
            <person name="Peter M."/>
            <person name="Quesneville H."/>
            <person name="Rajashekar B."/>
            <person name="Reich M."/>
            <person name="Rouhier N."/>
            <person name="Schmutz J."/>
            <person name="Yin T."/>
            <person name="Chalot M."/>
            <person name="Henrissat B."/>
            <person name="Kuees U."/>
            <person name="Lucas S."/>
            <person name="Van de Peer Y."/>
            <person name="Podila G.K."/>
            <person name="Polle A."/>
            <person name="Pukkila P.J."/>
            <person name="Richardson P.M."/>
            <person name="Rouze P."/>
            <person name="Sanders I.R."/>
            <person name="Stajich J.E."/>
            <person name="Tunlid A."/>
            <person name="Tuskan G."/>
            <person name="Grigoriev I.V."/>
        </authorList>
    </citation>
    <scope>NUCLEOTIDE SEQUENCE [LARGE SCALE GENOMIC DNA]</scope>
    <source>
        <strain evidence="6">S238N-H82 / ATCC MYA-4686</strain>
    </source>
</reference>
<evidence type="ECO:0000256" key="3">
    <source>
        <dbReference type="ARBA" id="ARBA00022525"/>
    </source>
</evidence>
<organism evidence="6">
    <name type="scientific">Laccaria bicolor (strain S238N-H82 / ATCC MYA-4686)</name>
    <name type="common">Bicoloured deceiver</name>
    <name type="synonym">Laccaria laccata var. bicolor</name>
    <dbReference type="NCBI Taxonomy" id="486041"/>
    <lineage>
        <taxon>Eukaryota</taxon>
        <taxon>Fungi</taxon>
        <taxon>Dikarya</taxon>
        <taxon>Basidiomycota</taxon>
        <taxon>Agaricomycotina</taxon>
        <taxon>Agaricomycetes</taxon>
        <taxon>Agaricomycetidae</taxon>
        <taxon>Agaricales</taxon>
        <taxon>Agaricineae</taxon>
        <taxon>Hydnangiaceae</taxon>
        <taxon>Laccaria</taxon>
    </lineage>
</organism>
<evidence type="ECO:0000313" key="5">
    <source>
        <dbReference type="EMBL" id="EDR12895.1"/>
    </source>
</evidence>
<dbReference type="GeneID" id="6072279"/>
<dbReference type="Proteomes" id="UP000001194">
    <property type="component" value="Unassembled WGS sequence"/>
</dbReference>